<feature type="domain" description="ABC transmembrane type-1" evidence="8">
    <location>
        <begin position="112"/>
        <end position="327"/>
    </location>
</feature>
<evidence type="ECO:0000313" key="9">
    <source>
        <dbReference type="EMBL" id="SHL74579.1"/>
    </source>
</evidence>
<dbReference type="PANTHER" id="PTHR43227:SF11">
    <property type="entry name" value="BLL4140 PROTEIN"/>
    <property type="match status" value="1"/>
</dbReference>
<feature type="transmembrane region" description="Helical" evidence="7">
    <location>
        <begin position="152"/>
        <end position="172"/>
    </location>
</feature>
<keyword evidence="4 7" id="KW-0812">Transmembrane</keyword>
<dbReference type="PROSITE" id="PS50928">
    <property type="entry name" value="ABC_TM1"/>
    <property type="match status" value="1"/>
</dbReference>
<dbReference type="SUPFAM" id="SSF161098">
    <property type="entry name" value="MetI-like"/>
    <property type="match status" value="1"/>
</dbReference>
<keyword evidence="10" id="KW-1185">Reference proteome</keyword>
<keyword evidence="3" id="KW-1003">Cell membrane</keyword>
<reference evidence="9 10" key="1">
    <citation type="submission" date="2016-11" db="EMBL/GenBank/DDBJ databases">
        <authorList>
            <person name="Jaros S."/>
            <person name="Januszkiewicz K."/>
            <person name="Wedrychowicz H."/>
        </authorList>
    </citation>
    <scope>NUCLEOTIDE SEQUENCE [LARGE SCALE GENOMIC DNA]</scope>
    <source>
        <strain evidence="9 10">DSM 15929</strain>
    </source>
</reference>
<feature type="transmembrane region" description="Helical" evidence="7">
    <location>
        <begin position="306"/>
        <end position="327"/>
    </location>
</feature>
<dbReference type="GO" id="GO:0055085">
    <property type="term" value="P:transmembrane transport"/>
    <property type="evidence" value="ECO:0007669"/>
    <property type="project" value="InterPro"/>
</dbReference>
<evidence type="ECO:0000256" key="7">
    <source>
        <dbReference type="RuleBase" id="RU363032"/>
    </source>
</evidence>
<evidence type="ECO:0000259" key="8">
    <source>
        <dbReference type="PROSITE" id="PS50928"/>
    </source>
</evidence>
<dbReference type="Proteomes" id="UP000184386">
    <property type="component" value="Unassembled WGS sequence"/>
</dbReference>
<dbReference type="InterPro" id="IPR000515">
    <property type="entry name" value="MetI-like"/>
</dbReference>
<dbReference type="Pfam" id="PF00528">
    <property type="entry name" value="BPD_transp_1"/>
    <property type="match status" value="1"/>
</dbReference>
<organism evidence="9 10">
    <name type="scientific">Anaerocolumna jejuensis DSM 15929</name>
    <dbReference type="NCBI Taxonomy" id="1121322"/>
    <lineage>
        <taxon>Bacteria</taxon>
        <taxon>Bacillati</taxon>
        <taxon>Bacillota</taxon>
        <taxon>Clostridia</taxon>
        <taxon>Lachnospirales</taxon>
        <taxon>Lachnospiraceae</taxon>
        <taxon>Anaerocolumna</taxon>
    </lineage>
</organism>
<protein>
    <submittedName>
        <fullName evidence="9">Putative aldouronate transport system permease protein</fullName>
    </submittedName>
</protein>
<comment type="similarity">
    <text evidence="7">Belongs to the binding-protein-dependent transport system permease family.</text>
</comment>
<proteinExistence type="inferred from homology"/>
<dbReference type="InterPro" id="IPR050809">
    <property type="entry name" value="UgpAE/MalFG_permease"/>
</dbReference>
<feature type="transmembrane region" description="Helical" evidence="7">
    <location>
        <begin position="203"/>
        <end position="223"/>
    </location>
</feature>
<name>A0A1M7D5X8_9FIRM</name>
<keyword evidence="2 7" id="KW-0813">Transport</keyword>
<accession>A0A1M7D5X8</accession>
<feature type="transmembrane region" description="Helical" evidence="7">
    <location>
        <begin position="118"/>
        <end position="140"/>
    </location>
</feature>
<comment type="subcellular location">
    <subcellularLocation>
        <location evidence="1 7">Cell membrane</location>
        <topology evidence="1 7">Multi-pass membrane protein</topology>
    </subcellularLocation>
</comment>
<evidence type="ECO:0000256" key="4">
    <source>
        <dbReference type="ARBA" id="ARBA00022692"/>
    </source>
</evidence>
<gene>
    <name evidence="9" type="ORF">SAMN02745136_05608</name>
</gene>
<dbReference type="PANTHER" id="PTHR43227">
    <property type="entry name" value="BLL4140 PROTEIN"/>
    <property type="match status" value="1"/>
</dbReference>
<dbReference type="Gene3D" id="1.10.3720.10">
    <property type="entry name" value="MetI-like"/>
    <property type="match status" value="1"/>
</dbReference>
<sequence length="340" mass="38787">MICNGQLLQNVPKDFLAAAVLQRGHFVKQQNKTLKQKNFFLRLGADMKKNYILYFMILPAVAYYVIFSYVPMYGVQLAFKNFNIRRGIWGSEFVGMDNFTRFFSNYNFRQLIENTIGISIYSLIIGFPIPIIFALMLNYLRQKHLKKTVQMVSYAPYFISTVVMSGMLIIFLNPDTGIFNTVRSFFGLPSLDFLAKPGLFKSIYVWSGVWQGMGFSSIIYISALSGVDYQLHEAAIVDGATKVKRIWHVDLPSIKPTIMMLFILNMGQIMNVGFEKVFLLQNSLNFKASDVISTYVYRVGLVNNDYGYSTAVGLFNSVINLVLIIAANKFSKKLTEESLW</sequence>
<keyword evidence="5 7" id="KW-1133">Transmembrane helix</keyword>
<evidence type="ECO:0000256" key="5">
    <source>
        <dbReference type="ARBA" id="ARBA00022989"/>
    </source>
</evidence>
<evidence type="ECO:0000256" key="6">
    <source>
        <dbReference type="ARBA" id="ARBA00023136"/>
    </source>
</evidence>
<evidence type="ECO:0000256" key="3">
    <source>
        <dbReference type="ARBA" id="ARBA00022475"/>
    </source>
</evidence>
<dbReference type="STRING" id="1121322.SAMN02745136_05608"/>
<evidence type="ECO:0000313" key="10">
    <source>
        <dbReference type="Proteomes" id="UP000184386"/>
    </source>
</evidence>
<evidence type="ECO:0000256" key="2">
    <source>
        <dbReference type="ARBA" id="ARBA00022448"/>
    </source>
</evidence>
<dbReference type="OrthoDB" id="2637002at2"/>
<dbReference type="InterPro" id="IPR035906">
    <property type="entry name" value="MetI-like_sf"/>
</dbReference>
<feature type="transmembrane region" description="Helical" evidence="7">
    <location>
        <begin position="51"/>
        <end position="70"/>
    </location>
</feature>
<dbReference type="GO" id="GO:0005886">
    <property type="term" value="C:plasma membrane"/>
    <property type="evidence" value="ECO:0007669"/>
    <property type="project" value="UniProtKB-SubCell"/>
</dbReference>
<dbReference type="EMBL" id="FRAC01000050">
    <property type="protein sequence ID" value="SHL74579.1"/>
    <property type="molecule type" value="Genomic_DNA"/>
</dbReference>
<dbReference type="CDD" id="cd06261">
    <property type="entry name" value="TM_PBP2"/>
    <property type="match status" value="1"/>
</dbReference>
<evidence type="ECO:0000256" key="1">
    <source>
        <dbReference type="ARBA" id="ARBA00004651"/>
    </source>
</evidence>
<keyword evidence="6 7" id="KW-0472">Membrane</keyword>
<dbReference type="AlphaFoldDB" id="A0A1M7D5X8"/>